<name>A0A401ID93_APHSA</name>
<comment type="caution">
    <text evidence="2">The sequence shown here is derived from an EMBL/GenBank/DDBJ whole genome shotgun (WGS) entry which is preliminary data.</text>
</comment>
<evidence type="ECO:0000313" key="3">
    <source>
        <dbReference type="Proteomes" id="UP000287247"/>
    </source>
</evidence>
<sequence>MTWFVLTDPFSKIVRSEIFKPQNIDPKNIDPQRAFLALKVLFIFTCATTWVGLSNSVTSIIHEKSIYIRERLVNLKIIPYLGSKL</sequence>
<feature type="transmembrane region" description="Helical" evidence="1">
    <location>
        <begin position="40"/>
        <end position="61"/>
    </location>
</feature>
<reference evidence="3" key="1">
    <citation type="submission" date="2017-05" db="EMBL/GenBank/DDBJ databases">
        <title>Physiological properties and genetic analysis related to exopolysaccharide production of fresh-water unicellular cyanobacterium Aphanothece sacrum, Suizenji Nori, that has been cultured as a food source in Japan.</title>
        <authorList>
            <person name="Kanesaki Y."/>
            <person name="Yoshikawa S."/>
            <person name="Ohki K."/>
        </authorList>
    </citation>
    <scope>NUCLEOTIDE SEQUENCE [LARGE SCALE GENOMIC DNA]</scope>
    <source>
        <strain evidence="3">FPU1</strain>
    </source>
</reference>
<protein>
    <submittedName>
        <fullName evidence="2">Maltooligosyl trehalose synthase</fullName>
    </submittedName>
</protein>
<dbReference type="AlphaFoldDB" id="A0A401ID93"/>
<proteinExistence type="predicted"/>
<dbReference type="EMBL" id="BDQK01000001">
    <property type="protein sequence ID" value="GBF79245.1"/>
    <property type="molecule type" value="Genomic_DNA"/>
</dbReference>
<keyword evidence="1" id="KW-0472">Membrane</keyword>
<dbReference type="Proteomes" id="UP000287247">
    <property type="component" value="Unassembled WGS sequence"/>
</dbReference>
<evidence type="ECO:0000256" key="1">
    <source>
        <dbReference type="SAM" id="Phobius"/>
    </source>
</evidence>
<accession>A0A401ID93</accession>
<organism evidence="2 3">
    <name type="scientific">Aphanothece sacrum FPU1</name>
    <dbReference type="NCBI Taxonomy" id="1920663"/>
    <lineage>
        <taxon>Bacteria</taxon>
        <taxon>Bacillati</taxon>
        <taxon>Cyanobacteriota</taxon>
        <taxon>Cyanophyceae</taxon>
        <taxon>Oscillatoriophycideae</taxon>
        <taxon>Chroococcales</taxon>
        <taxon>Aphanothecaceae</taxon>
        <taxon>Aphanothece</taxon>
    </lineage>
</organism>
<evidence type="ECO:0000313" key="2">
    <source>
        <dbReference type="EMBL" id="GBF79245.1"/>
    </source>
</evidence>
<keyword evidence="1" id="KW-1133">Transmembrane helix</keyword>
<gene>
    <name evidence="2" type="ORF">AsFPU1_0638</name>
</gene>
<keyword evidence="1" id="KW-0812">Transmembrane</keyword>
<keyword evidence="3" id="KW-1185">Reference proteome</keyword>